<dbReference type="AlphaFoldDB" id="A0A8S9VCM2"/>
<accession>A0A8S9VCM2</accession>
<reference evidence="1" key="1">
    <citation type="submission" date="2020-03" db="EMBL/GenBank/DDBJ databases">
        <title>Hybrid Assembly of Korean Phytophthora infestans isolates.</title>
        <authorList>
            <person name="Prokchorchik M."/>
            <person name="Lee Y."/>
            <person name="Seo J."/>
            <person name="Cho J.-H."/>
            <person name="Park Y.-E."/>
            <person name="Jang D.-C."/>
            <person name="Im J.-S."/>
            <person name="Choi J.-G."/>
            <person name="Park H.-J."/>
            <person name="Lee G.-B."/>
            <person name="Lee Y.-G."/>
            <person name="Hong S.-Y."/>
            <person name="Cho K."/>
            <person name="Sohn K.H."/>
        </authorList>
    </citation>
    <scope>NUCLEOTIDE SEQUENCE</scope>
    <source>
        <strain evidence="1">KR_2_A2</strain>
    </source>
</reference>
<organism evidence="1 2">
    <name type="scientific">Phytophthora infestans</name>
    <name type="common">Potato late blight agent</name>
    <name type="synonym">Botrytis infestans</name>
    <dbReference type="NCBI Taxonomy" id="4787"/>
    <lineage>
        <taxon>Eukaryota</taxon>
        <taxon>Sar</taxon>
        <taxon>Stramenopiles</taxon>
        <taxon>Oomycota</taxon>
        <taxon>Peronosporomycetes</taxon>
        <taxon>Peronosporales</taxon>
        <taxon>Peronosporaceae</taxon>
        <taxon>Phytophthora</taxon>
    </lineage>
</organism>
<gene>
    <name evidence="1" type="ORF">GN958_ATG01720</name>
</gene>
<protein>
    <submittedName>
        <fullName evidence="1">Putative BED-type domain-containing protein</fullName>
    </submittedName>
</protein>
<comment type="caution">
    <text evidence="1">The sequence shown here is derived from an EMBL/GenBank/DDBJ whole genome shotgun (WGS) entry which is preliminary data.</text>
</comment>
<proteinExistence type="predicted"/>
<dbReference type="SUPFAM" id="SSF53098">
    <property type="entry name" value="Ribonuclease H-like"/>
    <property type="match status" value="1"/>
</dbReference>
<dbReference type="Proteomes" id="UP000704712">
    <property type="component" value="Unassembled WGS sequence"/>
</dbReference>
<evidence type="ECO:0000313" key="1">
    <source>
        <dbReference type="EMBL" id="KAF4149092.1"/>
    </source>
</evidence>
<dbReference type="EMBL" id="JAACNO010000197">
    <property type="protein sequence ID" value="KAF4149092.1"/>
    <property type="molecule type" value="Genomic_DNA"/>
</dbReference>
<name>A0A8S9VCM2_PHYIN</name>
<sequence>MVTFFKKNHKTWAKLSAQLEEKDLQVLAKPGDTRWGSLLKCFETVLAAEAILLSRVSARGLLKVKTKKQRKTRCGVHTLVTSAEFVPRKKKTIAILKPISKALKLFEKDITPVSEAYQLFVDLPNELKGTGLTATEYKSVEALVSSRFELIYGDPHGIAYLLDPRYAGIDMDASLRSAVEDFAVQWHDMEKADAVIVELSAYHRHVRDLKVAQPQQWGLLCELKIPLFDFCVRLFRCAASSAASERNLSAHAFIHSKLRNRLAHDRVEKPVHIFFNAKNLCAEGIERYSHMEDLLRVFEEEDKEEDTGTSNQSEDFVYC</sequence>
<dbReference type="InterPro" id="IPR012337">
    <property type="entry name" value="RNaseH-like_sf"/>
</dbReference>
<evidence type="ECO:0000313" key="2">
    <source>
        <dbReference type="Proteomes" id="UP000704712"/>
    </source>
</evidence>